<accession>A0A9D4WS12</accession>
<evidence type="ECO:0000259" key="1">
    <source>
        <dbReference type="Pfam" id="PF11955"/>
    </source>
</evidence>
<sequence>MALCHPFLITNHGPVTSLTSTFLSGTTPLSFSINRKPKIYNLQNHSLSISCSSVKTVRDGTLDRHVVMKNRIRFVQKLKTLLLSKPKHYIPIHILSKCRAYLSLHKPRSLISMIHRYPSIFEPFTIPWPAVPLNATKLYPQLCVRLTPAAATLAAEELNLQYSISTVLANKLHKLLMLSSHRRLLLAKLVHLAPDLGLPPNFRARLCNDHPDKFKIVNTSYGCALELVSWDTDLAKALPPRESHSRDLIVDRPLKFKQLRLRKGLNLKRPHQEFLLKFEEMQEVCPYSIPAESLAKESIEAEKRCCAVIREVLGMTVEKRTLIDHLTHFRKEFGLPNKLRGLIVRHPELFYTSMKGQRDSVFLVEEFDENGNLLQKDEVLALQNKWMDLAKESKRMRKERRKARADKNIGRLSGVNQKHDESDVDSDDDIEIDNFEDGYDDGFEDIFEDLDFEAEDYDNRNNLSANKIGEFWTAGPFPIQNGLDGEQKQPCLYHMMMEIMFYTGLLALEYWSFKGRPCFVALADLNGKLLCYAMSTWLCFPWLDATAGCCYGTIAVLELSNGCSRLVMLQVLITGVRVKLAVRLARLHDGFIVLLLWNCCGVEFCRRFYAAFAGSALLVHVQAGLGEASMIS</sequence>
<comment type="caution">
    <text evidence="2">The sequence shown here is derived from an EMBL/GenBank/DDBJ whole genome shotgun (WGS) entry which is preliminary data.</text>
</comment>
<feature type="domain" description="PORR" evidence="1">
    <location>
        <begin position="57"/>
        <end position="394"/>
    </location>
</feature>
<dbReference type="Gramene" id="Psat05G0302900-T1">
    <property type="protein sequence ID" value="KAI5406533.1"/>
    <property type="gene ID" value="KIW84_053029"/>
</dbReference>
<proteinExistence type="predicted"/>
<organism evidence="2 3">
    <name type="scientific">Pisum sativum</name>
    <name type="common">Garden pea</name>
    <name type="synonym">Lathyrus oleraceus</name>
    <dbReference type="NCBI Taxonomy" id="3888"/>
    <lineage>
        <taxon>Eukaryota</taxon>
        <taxon>Viridiplantae</taxon>
        <taxon>Streptophyta</taxon>
        <taxon>Embryophyta</taxon>
        <taxon>Tracheophyta</taxon>
        <taxon>Spermatophyta</taxon>
        <taxon>Magnoliopsida</taxon>
        <taxon>eudicotyledons</taxon>
        <taxon>Gunneridae</taxon>
        <taxon>Pentapetalae</taxon>
        <taxon>rosids</taxon>
        <taxon>fabids</taxon>
        <taxon>Fabales</taxon>
        <taxon>Fabaceae</taxon>
        <taxon>Papilionoideae</taxon>
        <taxon>50 kb inversion clade</taxon>
        <taxon>NPAAA clade</taxon>
        <taxon>Hologalegina</taxon>
        <taxon>IRL clade</taxon>
        <taxon>Fabeae</taxon>
        <taxon>Lathyrus</taxon>
    </lineage>
</organism>
<evidence type="ECO:0000313" key="3">
    <source>
        <dbReference type="Proteomes" id="UP001058974"/>
    </source>
</evidence>
<dbReference type="InterPro" id="IPR021099">
    <property type="entry name" value="PORR_domain"/>
</dbReference>
<gene>
    <name evidence="2" type="ORF">KIW84_053029</name>
</gene>
<dbReference type="AlphaFoldDB" id="A0A9D4WS12"/>
<dbReference type="PANTHER" id="PTHR31476">
    <property type="entry name" value="PROTEIN WHAT'S THIS FACTOR 1 HOMOLOG, CHLOROPLASTIC"/>
    <property type="match status" value="1"/>
</dbReference>
<dbReference type="Pfam" id="PF11955">
    <property type="entry name" value="PORR"/>
    <property type="match status" value="1"/>
</dbReference>
<evidence type="ECO:0000313" key="2">
    <source>
        <dbReference type="EMBL" id="KAI5406533.1"/>
    </source>
</evidence>
<dbReference type="Proteomes" id="UP001058974">
    <property type="component" value="Chromosome 5"/>
</dbReference>
<keyword evidence="3" id="KW-1185">Reference proteome</keyword>
<reference evidence="2 3" key="1">
    <citation type="journal article" date="2022" name="Nat. Genet.">
        <title>Improved pea reference genome and pan-genome highlight genomic features and evolutionary characteristics.</title>
        <authorList>
            <person name="Yang T."/>
            <person name="Liu R."/>
            <person name="Luo Y."/>
            <person name="Hu S."/>
            <person name="Wang D."/>
            <person name="Wang C."/>
            <person name="Pandey M.K."/>
            <person name="Ge S."/>
            <person name="Xu Q."/>
            <person name="Li N."/>
            <person name="Li G."/>
            <person name="Huang Y."/>
            <person name="Saxena R.K."/>
            <person name="Ji Y."/>
            <person name="Li M."/>
            <person name="Yan X."/>
            <person name="He Y."/>
            <person name="Liu Y."/>
            <person name="Wang X."/>
            <person name="Xiang C."/>
            <person name="Varshney R.K."/>
            <person name="Ding H."/>
            <person name="Gao S."/>
            <person name="Zong X."/>
        </authorList>
    </citation>
    <scope>NUCLEOTIDE SEQUENCE [LARGE SCALE GENOMIC DNA]</scope>
    <source>
        <strain evidence="2 3">cv. Zhongwan 6</strain>
    </source>
</reference>
<dbReference type="GO" id="GO:0003723">
    <property type="term" value="F:RNA binding"/>
    <property type="evidence" value="ECO:0007669"/>
    <property type="project" value="InterPro"/>
</dbReference>
<protein>
    <recommendedName>
        <fullName evidence="1">PORR domain-containing protein</fullName>
    </recommendedName>
</protein>
<dbReference type="InterPro" id="IPR045040">
    <property type="entry name" value="PORR_fam"/>
</dbReference>
<dbReference type="PANTHER" id="PTHR31476:SF2">
    <property type="entry name" value="UBIQUITIN CARBOXYL-TERMINAL HYDROLASE FAMILY PROTEIN"/>
    <property type="match status" value="1"/>
</dbReference>
<name>A0A9D4WS12_PEA</name>
<dbReference type="EMBL" id="JAMSHJ010000005">
    <property type="protein sequence ID" value="KAI5406533.1"/>
    <property type="molecule type" value="Genomic_DNA"/>
</dbReference>